<reference evidence="1 2" key="1">
    <citation type="journal article" date="2023" name="Nucleic Acids Res.">
        <title>The hologenome of Daphnia magna reveals possible DNA methylation and microbiome-mediated evolution of the host genome.</title>
        <authorList>
            <person name="Chaturvedi A."/>
            <person name="Li X."/>
            <person name="Dhandapani V."/>
            <person name="Marshall H."/>
            <person name="Kissane S."/>
            <person name="Cuenca-Cambronero M."/>
            <person name="Asole G."/>
            <person name="Calvet F."/>
            <person name="Ruiz-Romero M."/>
            <person name="Marangio P."/>
            <person name="Guigo R."/>
            <person name="Rago D."/>
            <person name="Mirbahai L."/>
            <person name="Eastwood N."/>
            <person name="Colbourne J.K."/>
            <person name="Zhou J."/>
            <person name="Mallon E."/>
            <person name="Orsini L."/>
        </authorList>
    </citation>
    <scope>NUCLEOTIDE SEQUENCE [LARGE SCALE GENOMIC DNA]</scope>
    <source>
        <strain evidence="1">LRV0_1</strain>
    </source>
</reference>
<protein>
    <submittedName>
        <fullName evidence="1">Uncharacterized protein</fullName>
    </submittedName>
</protein>
<dbReference type="EMBL" id="JAOYFB010000005">
    <property type="protein sequence ID" value="KAK4016565.1"/>
    <property type="molecule type" value="Genomic_DNA"/>
</dbReference>
<evidence type="ECO:0000313" key="1">
    <source>
        <dbReference type="EMBL" id="KAK4016565.1"/>
    </source>
</evidence>
<dbReference type="Proteomes" id="UP001234178">
    <property type="component" value="Unassembled WGS sequence"/>
</dbReference>
<comment type="caution">
    <text evidence="1">The sequence shown here is derived from an EMBL/GenBank/DDBJ whole genome shotgun (WGS) entry which is preliminary data.</text>
</comment>
<proteinExistence type="predicted"/>
<keyword evidence="2" id="KW-1185">Reference proteome</keyword>
<evidence type="ECO:0000313" key="2">
    <source>
        <dbReference type="Proteomes" id="UP001234178"/>
    </source>
</evidence>
<gene>
    <name evidence="1" type="ORF">OUZ56_031525</name>
</gene>
<name>A0ABQ9ZUH2_9CRUS</name>
<organism evidence="1 2">
    <name type="scientific">Daphnia magna</name>
    <dbReference type="NCBI Taxonomy" id="35525"/>
    <lineage>
        <taxon>Eukaryota</taxon>
        <taxon>Metazoa</taxon>
        <taxon>Ecdysozoa</taxon>
        <taxon>Arthropoda</taxon>
        <taxon>Crustacea</taxon>
        <taxon>Branchiopoda</taxon>
        <taxon>Diplostraca</taxon>
        <taxon>Cladocera</taxon>
        <taxon>Anomopoda</taxon>
        <taxon>Daphniidae</taxon>
        <taxon>Daphnia</taxon>
    </lineage>
</organism>
<sequence>MELQSYILCQPSKETESREKVFRAFCFPPAAVVFPVSSNKEQQGSKDGEGKICAIVEERSRQTSGISLSTTEITRPCLSVVQLSISLIVSVGNSIKQDRVMQPSPCSTDKRALFGHFECRATIASPGMGFVLCCNHHIANCKVDRRVVVYSSTALMQHVHRTQMGKRVISCWDLVASAFYPVNR</sequence>
<accession>A0ABQ9ZUH2</accession>